<dbReference type="Gene3D" id="3.40.50.720">
    <property type="entry name" value="NAD(P)-binding Rossmann-like Domain"/>
    <property type="match status" value="1"/>
</dbReference>
<dbReference type="GO" id="GO:0000166">
    <property type="term" value="F:nucleotide binding"/>
    <property type="evidence" value="ECO:0007669"/>
    <property type="project" value="InterPro"/>
</dbReference>
<feature type="domain" description="GFO/IDH/MocA-like oxidoreductase" evidence="2">
    <location>
        <begin position="140"/>
        <end position="251"/>
    </location>
</feature>
<dbReference type="InterPro" id="IPR055170">
    <property type="entry name" value="GFO_IDH_MocA-like_dom"/>
</dbReference>
<evidence type="ECO:0000259" key="2">
    <source>
        <dbReference type="Pfam" id="PF22725"/>
    </source>
</evidence>
<reference evidence="3 4" key="1">
    <citation type="submission" date="2009-01" db="EMBL/GenBank/DDBJ databases">
        <authorList>
            <person name="Qin X."/>
            <person name="Bachman B."/>
            <person name="Battles P."/>
            <person name="Bell A."/>
            <person name="Bess C."/>
            <person name="Bickham C."/>
            <person name="Chaboub L."/>
            <person name="Chen D."/>
            <person name="Coyle M."/>
            <person name="Deiros D.R."/>
            <person name="Dinh H."/>
            <person name="Forbes L."/>
            <person name="Fowler G."/>
            <person name="Francisco L."/>
            <person name="Fu Q."/>
            <person name="Gubbala S."/>
            <person name="Hale W."/>
            <person name="Han Y."/>
            <person name="Hemphill L."/>
            <person name="Highlander S.K."/>
            <person name="Hirani K."/>
            <person name="Hogues M."/>
            <person name="Jackson L."/>
            <person name="Jakkamsetti A."/>
            <person name="Javaid M."/>
            <person name="Jiang H."/>
            <person name="Korchina V."/>
            <person name="Kovar C."/>
            <person name="Lara F."/>
            <person name="Lee S."/>
            <person name="Mata R."/>
            <person name="Mathew T."/>
            <person name="Moen C."/>
            <person name="Morales K."/>
            <person name="Munidasa M."/>
            <person name="Nazareth L."/>
            <person name="Ngo R."/>
            <person name="Nguyen L."/>
            <person name="Okwuonu G."/>
            <person name="Ongeri F."/>
            <person name="Patil S."/>
            <person name="Petrosino J."/>
            <person name="Pham C."/>
            <person name="Pham P."/>
            <person name="Pu L.-L."/>
            <person name="Puazo M."/>
            <person name="Raj R."/>
            <person name="Reid J."/>
            <person name="Rouhana J."/>
            <person name="Saada N."/>
            <person name="Shang Y."/>
            <person name="Simmons D."/>
            <person name="Thornton R."/>
            <person name="Warren J."/>
            <person name="Weissenberger G."/>
            <person name="Zhang J."/>
            <person name="Zhang L."/>
            <person name="Zhou C."/>
            <person name="Zhu D."/>
            <person name="Muzny D."/>
            <person name="Worley K."/>
            <person name="Gibbs R."/>
        </authorList>
    </citation>
    <scope>NUCLEOTIDE SEQUENCE [LARGE SCALE GENOMIC DNA]</scope>
    <source>
        <strain evidence="3 4">DSM 15434</strain>
    </source>
</reference>
<dbReference type="InterPro" id="IPR000683">
    <property type="entry name" value="Gfo/Idh/MocA-like_OxRdtase_N"/>
</dbReference>
<dbReference type="PANTHER" id="PTHR43377:SF1">
    <property type="entry name" value="BILIVERDIN REDUCTASE A"/>
    <property type="match status" value="1"/>
</dbReference>
<name>C0W753_9ACTO</name>
<dbReference type="AlphaFoldDB" id="C0W753"/>
<dbReference type="RefSeq" id="WP_006548658.1">
    <property type="nucleotide sequence ID" value="NZ_DS999574.1"/>
</dbReference>
<evidence type="ECO:0000313" key="3">
    <source>
        <dbReference type="EMBL" id="EEH65433.1"/>
    </source>
</evidence>
<dbReference type="InterPro" id="IPR051450">
    <property type="entry name" value="Gfo/Idh/MocA_Oxidoreductases"/>
</dbReference>
<keyword evidence="4" id="KW-1185">Reference proteome</keyword>
<feature type="domain" description="Gfo/Idh/MocA-like oxidoreductase N-terminal" evidence="1">
    <location>
        <begin position="42"/>
        <end position="132"/>
    </location>
</feature>
<dbReference type="EMBL" id="ACFH01000114">
    <property type="protein sequence ID" value="EEH65433.1"/>
    <property type="molecule type" value="Genomic_DNA"/>
</dbReference>
<dbReference type="STRING" id="103621.GCA_001067145_00860"/>
<comment type="caution">
    <text evidence="3">The sequence shown here is derived from an EMBL/GenBank/DDBJ whole genome shotgun (WGS) entry which is preliminary data.</text>
</comment>
<dbReference type="SUPFAM" id="SSF51735">
    <property type="entry name" value="NAD(P)-binding Rossmann-fold domains"/>
    <property type="match status" value="1"/>
</dbReference>
<evidence type="ECO:0000313" key="4">
    <source>
        <dbReference type="Proteomes" id="UP000004778"/>
    </source>
</evidence>
<dbReference type="HOGENOM" id="CLU_023194_1_2_11"/>
<protein>
    <submittedName>
        <fullName evidence="3">Oxidoreductase, NAD-binding domain protein</fullName>
    </submittedName>
</protein>
<dbReference type="PANTHER" id="PTHR43377">
    <property type="entry name" value="BILIVERDIN REDUCTASE A"/>
    <property type="match status" value="1"/>
</dbReference>
<dbReference type="Pfam" id="PF22725">
    <property type="entry name" value="GFO_IDH_MocA_C3"/>
    <property type="match status" value="1"/>
</dbReference>
<gene>
    <name evidence="3" type="ORF">HMPREF0058_1697</name>
</gene>
<dbReference type="eggNOG" id="COG0673">
    <property type="taxonomic scope" value="Bacteria"/>
</dbReference>
<evidence type="ECO:0000259" key="1">
    <source>
        <dbReference type="Pfam" id="PF01408"/>
    </source>
</evidence>
<dbReference type="Gene3D" id="3.30.360.10">
    <property type="entry name" value="Dihydrodipicolinate Reductase, domain 2"/>
    <property type="match status" value="1"/>
</dbReference>
<organism evidence="3 4">
    <name type="scientific">Actinomyces urogenitalis DSM 15434</name>
    <dbReference type="NCBI Taxonomy" id="525246"/>
    <lineage>
        <taxon>Bacteria</taxon>
        <taxon>Bacillati</taxon>
        <taxon>Actinomycetota</taxon>
        <taxon>Actinomycetes</taxon>
        <taxon>Actinomycetales</taxon>
        <taxon>Actinomycetaceae</taxon>
        <taxon>Actinomyces</taxon>
    </lineage>
</organism>
<sequence length="355" mass="37273">MPRQLKIAVASFAHVHAAGYATLLASMPDVTLLCADPDGAQTSATEPGQLRGRALADHLGVSYVDTYEELFAWKPDGVIICSENTRHGELIEMAAAAGVPMLCEKPLAVTRAEAQRYTALAADAGVFLMVAYPVRFAAEFQDLATAIRRNELGSVVALSGTNNGKIPVGDRRWFTDPRLAGGGALVDHTVHVADLADALFESEPVRVRAVSNQILHRAVPGVDAETAGLVQVEYANGLSLSIDCSWSQPSQAPVWGGLTLDVLTTTTLAHIAPFGHGLSGMTDEGRRALFLGFGENLDAKMIDAFKRGIRDGHAPVPDGAAGTRTATIVEAALISAAYQGGVVDCATMQVVSSAS</sequence>
<dbReference type="SUPFAM" id="SSF55347">
    <property type="entry name" value="Glyceraldehyde-3-phosphate dehydrogenase-like, C-terminal domain"/>
    <property type="match status" value="1"/>
</dbReference>
<dbReference type="Pfam" id="PF01408">
    <property type="entry name" value="GFO_IDH_MocA"/>
    <property type="match status" value="1"/>
</dbReference>
<accession>C0W753</accession>
<dbReference type="InterPro" id="IPR036291">
    <property type="entry name" value="NAD(P)-bd_dom_sf"/>
</dbReference>
<dbReference type="Proteomes" id="UP000004778">
    <property type="component" value="Unassembled WGS sequence"/>
</dbReference>
<proteinExistence type="predicted"/>